<dbReference type="InterPro" id="IPR045944">
    <property type="entry name" value="DUF6364"/>
</dbReference>
<dbReference type="Pfam" id="PF19891">
    <property type="entry name" value="DUF6364"/>
    <property type="match status" value="1"/>
</dbReference>
<accession>A0A848AWQ6</accession>
<dbReference type="Proteomes" id="UP000576225">
    <property type="component" value="Unassembled WGS sequence"/>
</dbReference>
<dbReference type="AlphaFoldDB" id="A0A848AWQ6"/>
<dbReference type="EMBL" id="JABAEW010000002">
    <property type="protein sequence ID" value="NMD85166.1"/>
    <property type="molecule type" value="Genomic_DNA"/>
</dbReference>
<reference evidence="1 2" key="1">
    <citation type="submission" date="2020-04" db="EMBL/GenBank/DDBJ databases">
        <authorList>
            <person name="Hitch T.C.A."/>
            <person name="Wylensek D."/>
            <person name="Clavel T."/>
        </authorList>
    </citation>
    <scope>NUCLEOTIDE SEQUENCE [LARGE SCALE GENOMIC DNA]</scope>
    <source>
        <strain evidence="1 2">COR2-253-APC-1A</strain>
    </source>
</reference>
<proteinExistence type="predicted"/>
<name>A0A848AWQ6_9BACT</name>
<protein>
    <submittedName>
        <fullName evidence="1">Uncharacterized protein</fullName>
    </submittedName>
</protein>
<sequence>MPTTKLTLSIAPEVIAKARRISKHRKTSVSAMFARYISTLEDSDYKRSSLPPMTKRALGLADGAPKVPDSWDYRDELKDILDERYDLK</sequence>
<evidence type="ECO:0000313" key="2">
    <source>
        <dbReference type="Proteomes" id="UP000576225"/>
    </source>
</evidence>
<evidence type="ECO:0000313" key="1">
    <source>
        <dbReference type="EMBL" id="NMD85166.1"/>
    </source>
</evidence>
<gene>
    <name evidence="1" type="ORF">HF882_01060</name>
</gene>
<dbReference type="RefSeq" id="WP_168961247.1">
    <property type="nucleotide sequence ID" value="NZ_JABAEW010000002.1"/>
</dbReference>
<organism evidence="1 2">
    <name type="scientific">Victivallis vadensis</name>
    <dbReference type="NCBI Taxonomy" id="172901"/>
    <lineage>
        <taxon>Bacteria</taxon>
        <taxon>Pseudomonadati</taxon>
        <taxon>Lentisphaerota</taxon>
        <taxon>Lentisphaeria</taxon>
        <taxon>Victivallales</taxon>
        <taxon>Victivallaceae</taxon>
        <taxon>Victivallis</taxon>
    </lineage>
</organism>
<comment type="caution">
    <text evidence="1">The sequence shown here is derived from an EMBL/GenBank/DDBJ whole genome shotgun (WGS) entry which is preliminary data.</text>
</comment>